<reference evidence="4" key="1">
    <citation type="journal article" date="2023" name="G3 (Bethesda)">
        <title>Whole genome assemblies of Zophobas morio and Tenebrio molitor.</title>
        <authorList>
            <person name="Kaur S."/>
            <person name="Stinson S.A."/>
            <person name="diCenzo G.C."/>
        </authorList>
    </citation>
    <scope>NUCLEOTIDE SEQUENCE</scope>
    <source>
        <strain evidence="4">QUZm001</strain>
    </source>
</reference>
<dbReference type="Gene3D" id="3.40.50.720">
    <property type="entry name" value="NAD(P)-binding Rossmann-like Domain"/>
    <property type="match status" value="1"/>
</dbReference>
<evidence type="ECO:0000256" key="1">
    <source>
        <dbReference type="ARBA" id="ARBA00006484"/>
    </source>
</evidence>
<comment type="caution">
    <text evidence="4">The sequence shown here is derived from an EMBL/GenBank/DDBJ whole genome shotgun (WGS) entry which is preliminary data.</text>
</comment>
<dbReference type="FunFam" id="3.40.50.720:FF:000047">
    <property type="entry name" value="NADP-dependent L-serine/L-allo-threonine dehydrogenase"/>
    <property type="match status" value="1"/>
</dbReference>
<dbReference type="PANTHER" id="PTHR43115">
    <property type="entry name" value="DEHYDROGENASE/REDUCTASE SDR FAMILY MEMBER 11"/>
    <property type="match status" value="1"/>
</dbReference>
<evidence type="ECO:0000256" key="2">
    <source>
        <dbReference type="ARBA" id="ARBA00023002"/>
    </source>
</evidence>
<evidence type="ECO:0008006" key="6">
    <source>
        <dbReference type="Google" id="ProtNLM"/>
    </source>
</evidence>
<dbReference type="PRINTS" id="PR00080">
    <property type="entry name" value="SDRFAMILY"/>
</dbReference>
<dbReference type="EMBL" id="JALNTZ010000005">
    <property type="protein sequence ID" value="KAJ3650583.1"/>
    <property type="molecule type" value="Genomic_DNA"/>
</dbReference>
<gene>
    <name evidence="4" type="ORF">Zmor_016673</name>
</gene>
<dbReference type="PROSITE" id="PS00061">
    <property type="entry name" value="ADH_SHORT"/>
    <property type="match status" value="1"/>
</dbReference>
<dbReference type="Proteomes" id="UP001168821">
    <property type="component" value="Unassembled WGS sequence"/>
</dbReference>
<dbReference type="PRINTS" id="PR00081">
    <property type="entry name" value="GDHRDH"/>
</dbReference>
<dbReference type="InterPro" id="IPR036291">
    <property type="entry name" value="NAD(P)-bd_dom_sf"/>
</dbReference>
<keyword evidence="2" id="KW-0560">Oxidoreductase</keyword>
<dbReference type="PANTHER" id="PTHR43115:SF4">
    <property type="entry name" value="DEHYDROGENASE_REDUCTASE SDR FAMILY MEMBER 11"/>
    <property type="match status" value="1"/>
</dbReference>
<accession>A0AA38I7T3</accession>
<evidence type="ECO:0000256" key="3">
    <source>
        <dbReference type="RuleBase" id="RU000363"/>
    </source>
</evidence>
<proteinExistence type="inferred from homology"/>
<dbReference type="GO" id="GO:0016616">
    <property type="term" value="F:oxidoreductase activity, acting on the CH-OH group of donors, NAD or NADP as acceptor"/>
    <property type="evidence" value="ECO:0007669"/>
    <property type="project" value="UniProtKB-ARBA"/>
</dbReference>
<keyword evidence="5" id="KW-1185">Reference proteome</keyword>
<dbReference type="InterPro" id="IPR002347">
    <property type="entry name" value="SDR_fam"/>
</dbReference>
<dbReference type="SUPFAM" id="SSF51735">
    <property type="entry name" value="NAD(P)-binding Rossmann-fold domains"/>
    <property type="match status" value="1"/>
</dbReference>
<name>A0AA38I7T3_9CUCU</name>
<protein>
    <recommendedName>
        <fullName evidence="6">Dehydrogenase/reductase SDR family member 11</fullName>
    </recommendedName>
</protein>
<evidence type="ECO:0000313" key="4">
    <source>
        <dbReference type="EMBL" id="KAJ3650583.1"/>
    </source>
</evidence>
<dbReference type="AlphaFoldDB" id="A0AA38I7T3"/>
<dbReference type="InterPro" id="IPR020904">
    <property type="entry name" value="Sc_DH/Rdtase_CS"/>
</dbReference>
<comment type="similarity">
    <text evidence="1 3">Belongs to the short-chain dehydrogenases/reductases (SDR) family.</text>
</comment>
<dbReference type="Pfam" id="PF00106">
    <property type="entry name" value="adh_short"/>
    <property type="match status" value="1"/>
</dbReference>
<evidence type="ECO:0000313" key="5">
    <source>
        <dbReference type="Proteomes" id="UP001168821"/>
    </source>
</evidence>
<sequence>MVLSMARWVGKTAIITGASSGIGAAIADALVEKGLNVLGVSPITEPIDKRAKELSDKPGKLCSFYADVTCEDQVLSAFKWGEDNFGPVHILVNSAGVFTEELLSEGKLQTWKTSFEVNVLGLCLATREAVKMMRKHDVSGHIVHINSIAGHHVGFTPKMNVYPATKFAITALTETLRQELTLLGTRIRVTSVSPGLVFSEFSVLNKNVSEEKREALKKRPFIKPEDIADGVVYALSTPEHVQVHELTIKPVGERY</sequence>
<organism evidence="4 5">
    <name type="scientific">Zophobas morio</name>
    <dbReference type="NCBI Taxonomy" id="2755281"/>
    <lineage>
        <taxon>Eukaryota</taxon>
        <taxon>Metazoa</taxon>
        <taxon>Ecdysozoa</taxon>
        <taxon>Arthropoda</taxon>
        <taxon>Hexapoda</taxon>
        <taxon>Insecta</taxon>
        <taxon>Pterygota</taxon>
        <taxon>Neoptera</taxon>
        <taxon>Endopterygota</taxon>
        <taxon>Coleoptera</taxon>
        <taxon>Polyphaga</taxon>
        <taxon>Cucujiformia</taxon>
        <taxon>Tenebrionidae</taxon>
        <taxon>Zophobas</taxon>
    </lineage>
</organism>